<reference evidence="3" key="1">
    <citation type="journal article" date="2019" name="Int. J. Syst. Evol. Microbiol.">
        <title>The Global Catalogue of Microorganisms (GCM) 10K type strain sequencing project: providing services to taxonomists for standard genome sequencing and annotation.</title>
        <authorList>
            <consortium name="The Broad Institute Genomics Platform"/>
            <consortium name="The Broad Institute Genome Sequencing Center for Infectious Disease"/>
            <person name="Wu L."/>
            <person name="Ma J."/>
        </authorList>
    </citation>
    <scope>NUCLEOTIDE SEQUENCE [LARGE SCALE GENOMIC DNA]</scope>
    <source>
        <strain evidence="3">CGMCC 4.7396</strain>
    </source>
</reference>
<dbReference type="EMBL" id="JBHRWO010000021">
    <property type="protein sequence ID" value="MFC3495394.1"/>
    <property type="molecule type" value="Genomic_DNA"/>
</dbReference>
<evidence type="ECO:0000256" key="1">
    <source>
        <dbReference type="SAM" id="MobiDB-lite"/>
    </source>
</evidence>
<organism evidence="2 3">
    <name type="scientific">Glycomyces rhizosphaerae</name>
    <dbReference type="NCBI Taxonomy" id="2054422"/>
    <lineage>
        <taxon>Bacteria</taxon>
        <taxon>Bacillati</taxon>
        <taxon>Actinomycetota</taxon>
        <taxon>Actinomycetes</taxon>
        <taxon>Glycomycetales</taxon>
        <taxon>Glycomycetaceae</taxon>
        <taxon>Glycomyces</taxon>
    </lineage>
</organism>
<name>A0ABV7Q780_9ACTN</name>
<accession>A0ABV7Q780</accession>
<sequence>MTDKHQTRRSSAASIERGGFTDGRNTFTVRTSPLPAPDSFQVSANNNAADLVLIVSGLSTGDRHATWGPEWRPFAPEWKAWVEDTAFTVFRNGSVRSCNG</sequence>
<gene>
    <name evidence="2" type="ORF">ACFO8M_23165</name>
</gene>
<evidence type="ECO:0000313" key="3">
    <source>
        <dbReference type="Proteomes" id="UP001595712"/>
    </source>
</evidence>
<keyword evidence="3" id="KW-1185">Reference proteome</keyword>
<dbReference type="RefSeq" id="WP_387979994.1">
    <property type="nucleotide sequence ID" value="NZ_JBHRWO010000021.1"/>
</dbReference>
<dbReference type="Proteomes" id="UP001595712">
    <property type="component" value="Unassembled WGS sequence"/>
</dbReference>
<protein>
    <submittedName>
        <fullName evidence="2">Uncharacterized protein</fullName>
    </submittedName>
</protein>
<comment type="caution">
    <text evidence="2">The sequence shown here is derived from an EMBL/GenBank/DDBJ whole genome shotgun (WGS) entry which is preliminary data.</text>
</comment>
<feature type="region of interest" description="Disordered" evidence="1">
    <location>
        <begin position="1"/>
        <end position="28"/>
    </location>
</feature>
<proteinExistence type="predicted"/>
<evidence type="ECO:0000313" key="2">
    <source>
        <dbReference type="EMBL" id="MFC3495394.1"/>
    </source>
</evidence>